<proteinExistence type="predicted"/>
<organism evidence="4 5">
    <name type="scientific">Streptosporangium sandarakinum</name>
    <dbReference type="NCBI Taxonomy" id="1260955"/>
    <lineage>
        <taxon>Bacteria</taxon>
        <taxon>Bacillati</taxon>
        <taxon>Actinomycetota</taxon>
        <taxon>Actinomycetes</taxon>
        <taxon>Streptosporangiales</taxon>
        <taxon>Streptosporangiaceae</taxon>
        <taxon>Streptosporangium</taxon>
    </lineage>
</organism>
<dbReference type="EMBL" id="JACCCO010000001">
    <property type="protein sequence ID" value="NYF39671.1"/>
    <property type="molecule type" value="Genomic_DNA"/>
</dbReference>
<dbReference type="InterPro" id="IPR056639">
    <property type="entry name" value="DUF7737"/>
</dbReference>
<dbReference type="Pfam" id="PF13569">
    <property type="entry name" value="DUF4132"/>
    <property type="match status" value="1"/>
</dbReference>
<reference evidence="4 5" key="1">
    <citation type="submission" date="2020-07" db="EMBL/GenBank/DDBJ databases">
        <title>Sequencing the genomes of 1000 actinobacteria strains.</title>
        <authorList>
            <person name="Klenk H.-P."/>
        </authorList>
    </citation>
    <scope>NUCLEOTIDE SEQUENCE [LARGE SCALE GENOMIC DNA]</scope>
    <source>
        <strain evidence="4 5">DSM 45763</strain>
    </source>
</reference>
<accession>A0A852V0K8</accession>
<evidence type="ECO:0000313" key="4">
    <source>
        <dbReference type="EMBL" id="NYF39671.1"/>
    </source>
</evidence>
<evidence type="ECO:0000256" key="1">
    <source>
        <dbReference type="SAM" id="MobiDB-lite"/>
    </source>
</evidence>
<name>A0A852V0K8_9ACTN</name>
<feature type="region of interest" description="Disordered" evidence="1">
    <location>
        <begin position="472"/>
        <end position="491"/>
    </location>
</feature>
<sequence length="785" mass="85563">MELSPAARRLLALMTDPAAEYPATWPGRAELGPHDLGALLPFAYRAPATPAGTSARFMVEDEARERQPAFTPESCAELFAALVDGLATRKWADLHLGAASLVRCPDGPPLAALAAPARTLVRFLLDTGRTDQPYALLAVAGLAGCDGRDDDGLGAEVTGTIEAGRGPIGADELRLLASWDAGHRALFLETLRNRSYGSPPPLPGVWERLADIPGYTAFARAALETAAARVAAIHAGEIPYRADRAFEASETEALGRAVRLALARDEEWLPGLLTPLLTGVAVAPGPARTLPSQALLYEIARAVEDFPTPEAVTALRAARGATRHAGVPRQLDRMLKRIDHALADRVEVAFRMPDLGFGPGGVLRVPAGEHTGVITIGDDVELTWQRGEKRFRSVPAAVRRDHPGEVKHLRQQVQQVRRQLTTLVRALEGGYPGETVHPYARWRAEIADHPITGAVAGRLIWEFEHSPGRWRSMMGAEPRDAAGEPVAAPPPDAPVRLWHPARAPLAEVTAWRDRVTGERIRQPFKQAFREVYLLTPAEEAARFHSARFAAHVVAYRTLYALFRQRGWTSSMLGPWDGGGEDEARRVLAGGRWRVSLLHSYLYGETEERAVTGRIRFHRKVSGEWCEAPLPEVPPLVFSEAMRDVDLFVALTSIATDPAWTGDDDGHRDYRHAASSAPLSPSAEVRRDALARLLPRTAIAGRCTLTDRHLVVRGDLRTYRIHLGSANVLMEPGDVYLCVVAAPAAGKGLFLPFEDDGRLALILSKAFLLAHDTDITDESILRQLKG</sequence>
<evidence type="ECO:0000259" key="2">
    <source>
        <dbReference type="Pfam" id="PF13569"/>
    </source>
</evidence>
<dbReference type="InterPro" id="IPR025406">
    <property type="entry name" value="DUF4132"/>
</dbReference>
<evidence type="ECO:0000313" key="5">
    <source>
        <dbReference type="Proteomes" id="UP000576393"/>
    </source>
</evidence>
<dbReference type="AlphaFoldDB" id="A0A852V0K8"/>
<gene>
    <name evidence="4" type="ORF">HDA43_001830</name>
</gene>
<protein>
    <recommendedName>
        <fullName evidence="6">DUF4132 domain-containing protein</fullName>
    </recommendedName>
</protein>
<feature type="domain" description="DUF4132" evidence="2">
    <location>
        <begin position="389"/>
        <end position="567"/>
    </location>
</feature>
<keyword evidence="5" id="KW-1185">Reference proteome</keyword>
<dbReference type="RefSeq" id="WP_179819297.1">
    <property type="nucleotide sequence ID" value="NZ_JACCCO010000001.1"/>
</dbReference>
<evidence type="ECO:0000259" key="3">
    <source>
        <dbReference type="Pfam" id="PF24879"/>
    </source>
</evidence>
<dbReference type="Proteomes" id="UP000576393">
    <property type="component" value="Unassembled WGS sequence"/>
</dbReference>
<evidence type="ECO:0008006" key="6">
    <source>
        <dbReference type="Google" id="ProtNLM"/>
    </source>
</evidence>
<comment type="caution">
    <text evidence="4">The sequence shown here is derived from an EMBL/GenBank/DDBJ whole genome shotgun (WGS) entry which is preliminary data.</text>
</comment>
<feature type="domain" description="DUF7737" evidence="3">
    <location>
        <begin position="682"/>
        <end position="783"/>
    </location>
</feature>
<dbReference type="Pfam" id="PF24879">
    <property type="entry name" value="DUF7737"/>
    <property type="match status" value="1"/>
</dbReference>